<organism evidence="2">
    <name type="scientific">uncultured marine group II/III euryarchaeote KM3_141_E04</name>
    <dbReference type="NCBI Taxonomy" id="1457878"/>
    <lineage>
        <taxon>Archaea</taxon>
        <taxon>Methanobacteriati</taxon>
        <taxon>Methanobacteriota</taxon>
        <taxon>environmental samples</taxon>
    </lineage>
</organism>
<protein>
    <submittedName>
        <fullName evidence="2">Enoyl-CoA hydratase (PaaG)</fullName>
        <ecNumber evidence="2">5.3.3.18</ecNumber>
    </submittedName>
</protein>
<dbReference type="Gene3D" id="3.90.226.10">
    <property type="entry name" value="2-enoyl-CoA Hydratase, Chain A, domain 1"/>
    <property type="match status" value="1"/>
</dbReference>
<dbReference type="InterPro" id="IPR014748">
    <property type="entry name" value="Enoyl-CoA_hydra_C"/>
</dbReference>
<dbReference type="PROSITE" id="PS00166">
    <property type="entry name" value="ENOYL_COA_HYDRATASE"/>
    <property type="match status" value="1"/>
</dbReference>
<dbReference type="EMBL" id="KF900613">
    <property type="protein sequence ID" value="AIF01159.1"/>
    <property type="molecule type" value="Genomic_DNA"/>
</dbReference>
<comment type="similarity">
    <text evidence="1">Belongs to the enoyl-CoA hydratase/isomerase family.</text>
</comment>
<dbReference type="PANTHER" id="PTHR43459:SF1">
    <property type="entry name" value="EG:BACN32G11.4 PROTEIN"/>
    <property type="match status" value="1"/>
</dbReference>
<dbReference type="SUPFAM" id="SSF52096">
    <property type="entry name" value="ClpP/crotonase"/>
    <property type="match status" value="1"/>
</dbReference>
<name>A0A075GBZ1_9EURY</name>
<dbReference type="Pfam" id="PF00378">
    <property type="entry name" value="ECH_1"/>
    <property type="match status" value="1"/>
</dbReference>
<dbReference type="PANTHER" id="PTHR43459">
    <property type="entry name" value="ENOYL-COA HYDRATASE"/>
    <property type="match status" value="1"/>
</dbReference>
<dbReference type="InterPro" id="IPR029045">
    <property type="entry name" value="ClpP/crotonase-like_dom_sf"/>
</dbReference>
<gene>
    <name evidence="2" type="primary">paaG</name>
</gene>
<dbReference type="EC" id="5.3.3.18" evidence="2"/>
<accession>A0A075GBZ1</accession>
<dbReference type="GO" id="GO:0016853">
    <property type="term" value="F:isomerase activity"/>
    <property type="evidence" value="ECO:0007669"/>
    <property type="project" value="UniProtKB-KW"/>
</dbReference>
<evidence type="ECO:0000256" key="1">
    <source>
        <dbReference type="RuleBase" id="RU003707"/>
    </source>
</evidence>
<dbReference type="CDD" id="cd06558">
    <property type="entry name" value="crotonase-like"/>
    <property type="match status" value="1"/>
</dbReference>
<proteinExistence type="inferred from homology"/>
<dbReference type="InterPro" id="IPR001753">
    <property type="entry name" value="Enoyl-CoA_hydra/iso"/>
</dbReference>
<dbReference type="Gene3D" id="1.10.12.10">
    <property type="entry name" value="Lyase 2-enoyl-coa Hydratase, Chain A, domain 2"/>
    <property type="match status" value="1"/>
</dbReference>
<evidence type="ECO:0000313" key="2">
    <source>
        <dbReference type="EMBL" id="AIF01159.1"/>
    </source>
</evidence>
<dbReference type="InterPro" id="IPR018376">
    <property type="entry name" value="Enoyl-CoA_hyd/isom_CS"/>
</dbReference>
<dbReference type="AlphaFoldDB" id="A0A075GBZ1"/>
<keyword evidence="2" id="KW-0413">Isomerase</keyword>
<reference evidence="2" key="1">
    <citation type="journal article" date="2014" name="Genome Biol. Evol.">
        <title>Pangenome evidence for extensive interdomain horizontal transfer affecting lineage core and shell genes in uncultured planktonic thaumarchaeota and euryarchaeota.</title>
        <authorList>
            <person name="Deschamps P."/>
            <person name="Zivanovic Y."/>
            <person name="Moreira D."/>
            <person name="Rodriguez-Valera F."/>
            <person name="Lopez-Garcia P."/>
        </authorList>
    </citation>
    <scope>NUCLEOTIDE SEQUENCE</scope>
</reference>
<sequence length="265" mass="28129">MGMEVTRHDGGVAVVTLSEAAARNAFSRSSIHEIADVMGGLLDDPSCNGIVLTGTGRFFCTGADIDEFADSIDDGSIADLVGELTGVLHPLELRLRRSPTVFVAAMNGAAAGGGLGLALSADYRVCVPEARLAAAFFSLGLSPDGGSTWMLPRLVGNQRARRFFFDNEVWTGEQALEFGAVDEVVEADDLLGRAIEVAAKWGSWAQASRQGTKQLLDASTTTFMETQLEFEKALITAASLTPDFAEGVSAFLEKRAPSFGRSEEE</sequence>